<gene>
    <name evidence="4" type="ORF">ABIC20_001592</name>
</gene>
<accession>A0ABV2NCR4</accession>
<dbReference type="Pfam" id="PF13439">
    <property type="entry name" value="Glyco_transf_4"/>
    <property type="match status" value="1"/>
</dbReference>
<keyword evidence="1" id="KW-0808">Transferase</keyword>
<name>A0ABV2NCR4_9HYPH</name>
<dbReference type="RefSeq" id="WP_012317273.1">
    <property type="nucleotide sequence ID" value="NZ_BJXP01000003.1"/>
</dbReference>
<dbReference type="PANTHER" id="PTHR46401:SF2">
    <property type="entry name" value="GLYCOSYLTRANSFERASE WBBK-RELATED"/>
    <property type="match status" value="1"/>
</dbReference>
<organism evidence="4 5">
    <name type="scientific">Methylobacterium radiotolerans</name>
    <dbReference type="NCBI Taxonomy" id="31998"/>
    <lineage>
        <taxon>Bacteria</taxon>
        <taxon>Pseudomonadati</taxon>
        <taxon>Pseudomonadota</taxon>
        <taxon>Alphaproteobacteria</taxon>
        <taxon>Hyphomicrobiales</taxon>
        <taxon>Methylobacteriaceae</taxon>
        <taxon>Methylobacterium</taxon>
    </lineage>
</organism>
<dbReference type="NCBIfam" id="TIGR04047">
    <property type="entry name" value="MSMEG_0565_glyc"/>
    <property type="match status" value="1"/>
</dbReference>
<dbReference type="InterPro" id="IPR023986">
    <property type="entry name" value="GlycosylTfrase_MSMEG0565"/>
</dbReference>
<comment type="caution">
    <text evidence="4">The sequence shown here is derived from an EMBL/GenBank/DDBJ whole genome shotgun (WGS) entry which is preliminary data.</text>
</comment>
<dbReference type="PANTHER" id="PTHR46401">
    <property type="entry name" value="GLYCOSYLTRANSFERASE WBBK-RELATED"/>
    <property type="match status" value="1"/>
</dbReference>
<dbReference type="SUPFAM" id="SSF53756">
    <property type="entry name" value="UDP-Glycosyltransferase/glycogen phosphorylase"/>
    <property type="match status" value="1"/>
</dbReference>
<dbReference type="EMBL" id="JBEPNW010000002">
    <property type="protein sequence ID" value="MET3864283.1"/>
    <property type="molecule type" value="Genomic_DNA"/>
</dbReference>
<proteinExistence type="predicted"/>
<dbReference type="Pfam" id="PF00534">
    <property type="entry name" value="Glycos_transf_1"/>
    <property type="match status" value="1"/>
</dbReference>
<dbReference type="GeneID" id="6136091"/>
<protein>
    <submittedName>
        <fullName evidence="4">Glycosyltransferase-like protein</fullName>
    </submittedName>
</protein>
<evidence type="ECO:0000313" key="5">
    <source>
        <dbReference type="Proteomes" id="UP001549119"/>
    </source>
</evidence>
<evidence type="ECO:0000313" key="4">
    <source>
        <dbReference type="EMBL" id="MET3864283.1"/>
    </source>
</evidence>
<keyword evidence="5" id="KW-1185">Reference proteome</keyword>
<feature type="domain" description="Glycosyltransferase subfamily 4-like N-terminal" evidence="3">
    <location>
        <begin position="17"/>
        <end position="175"/>
    </location>
</feature>
<reference evidence="4 5" key="1">
    <citation type="submission" date="2024-06" db="EMBL/GenBank/DDBJ databases">
        <title>Genomics of switchgrass bacterial isolates.</title>
        <authorList>
            <person name="Shade A."/>
        </authorList>
    </citation>
    <scope>NUCLEOTIDE SEQUENCE [LARGE SCALE GENOMIC DNA]</scope>
    <source>
        <strain evidence="4 5">PvP084</strain>
    </source>
</reference>
<evidence type="ECO:0000256" key="1">
    <source>
        <dbReference type="ARBA" id="ARBA00022679"/>
    </source>
</evidence>
<feature type="domain" description="Glycosyl transferase family 1" evidence="2">
    <location>
        <begin position="194"/>
        <end position="356"/>
    </location>
</feature>
<evidence type="ECO:0000259" key="3">
    <source>
        <dbReference type="Pfam" id="PF13439"/>
    </source>
</evidence>
<dbReference type="InterPro" id="IPR001296">
    <property type="entry name" value="Glyco_trans_1"/>
</dbReference>
<dbReference type="CDD" id="cd03801">
    <property type="entry name" value="GT4_PimA-like"/>
    <property type="match status" value="1"/>
</dbReference>
<sequence>MTGLRVAILTHSTNPRGGVAHSLALAEALCALGHEAVVHAPDPAGRGFYRDAACPTVAVAAEPVEGATVDLVRARIHDYLRHFATPAACDFDVFHAHDGIGGNALATLRHRRLIPGFVRTVHHVDSFADPVLASWQDRAIREADRLLCVSRLWADWIRDTLGAEAGIVGNGVDLSVYRPAPTGADAAFRDRWGLGGGPIILSVGGFEARKNALGIVGAFARLRARHPGAQLVVAGGASLLDHAAYRDRCRAALAAAGLEVGRGLAVVATGPVPQADMPALYRAADLLAFPSWTEGFGLCVLEAMACGTPAIVSDRPPFTEYLAPTDALFVDPADPDAIADAMAAALEPRTRARLRAAGLARAATHSWRACAARHLDAYAGCARGAAAGRSQSLAGPAALTELEP</sequence>
<dbReference type="Gene3D" id="3.40.50.2000">
    <property type="entry name" value="Glycogen Phosphorylase B"/>
    <property type="match status" value="2"/>
</dbReference>
<dbReference type="InterPro" id="IPR028098">
    <property type="entry name" value="Glyco_trans_4-like_N"/>
</dbReference>
<dbReference type="Proteomes" id="UP001549119">
    <property type="component" value="Unassembled WGS sequence"/>
</dbReference>
<evidence type="ECO:0000259" key="2">
    <source>
        <dbReference type="Pfam" id="PF00534"/>
    </source>
</evidence>